<evidence type="ECO:0000256" key="2">
    <source>
        <dbReference type="ARBA" id="ARBA00023002"/>
    </source>
</evidence>
<dbReference type="EMBL" id="JAJSOW010000104">
    <property type="protein sequence ID" value="KAI9169296.1"/>
    <property type="molecule type" value="Genomic_DNA"/>
</dbReference>
<dbReference type="AlphaFoldDB" id="A0AAD5IMI0"/>
<evidence type="ECO:0000259" key="4">
    <source>
        <dbReference type="Pfam" id="PF01370"/>
    </source>
</evidence>
<feature type="domain" description="NAD-dependent epimerase/dehydratase" evidence="4">
    <location>
        <begin position="35"/>
        <end position="276"/>
    </location>
</feature>
<evidence type="ECO:0000256" key="3">
    <source>
        <dbReference type="ARBA" id="ARBA00023445"/>
    </source>
</evidence>
<comment type="similarity">
    <text evidence="3">Belongs to the NAD(P)-dependent epimerase/dehydratase family. Dihydroflavonol-4-reductase subfamily.</text>
</comment>
<dbReference type="InterPro" id="IPR036291">
    <property type="entry name" value="NAD(P)-bd_dom_sf"/>
</dbReference>
<dbReference type="SUPFAM" id="SSF51735">
    <property type="entry name" value="NAD(P)-binding Rossmann-fold domains"/>
    <property type="match status" value="1"/>
</dbReference>
<keyword evidence="2" id="KW-0560">Oxidoreductase</keyword>
<dbReference type="FunFam" id="3.40.50.720:FF:000085">
    <property type="entry name" value="Dihydroflavonol reductase"/>
    <property type="match status" value="1"/>
</dbReference>
<protein>
    <recommendedName>
        <fullName evidence="4">NAD-dependent epimerase/dehydratase domain-containing protein</fullName>
    </recommendedName>
</protein>
<reference evidence="5" key="2">
    <citation type="submission" date="2023-02" db="EMBL/GenBank/DDBJ databases">
        <authorList>
            <person name="Swenson N.G."/>
            <person name="Wegrzyn J.L."/>
            <person name="Mcevoy S.L."/>
        </authorList>
    </citation>
    <scope>NUCLEOTIDE SEQUENCE</scope>
    <source>
        <strain evidence="5">91603</strain>
        <tissue evidence="5">Leaf</tissue>
    </source>
</reference>
<dbReference type="CDD" id="cd08958">
    <property type="entry name" value="FR_SDR_e"/>
    <property type="match status" value="1"/>
</dbReference>
<reference evidence="5" key="1">
    <citation type="journal article" date="2022" name="Plant J.">
        <title>Strategies of tolerance reflected in two North American maple genomes.</title>
        <authorList>
            <person name="McEvoy S.L."/>
            <person name="Sezen U.U."/>
            <person name="Trouern-Trend A."/>
            <person name="McMahon S.M."/>
            <person name="Schaberg P.G."/>
            <person name="Yang J."/>
            <person name="Wegrzyn J.L."/>
            <person name="Swenson N.G."/>
        </authorList>
    </citation>
    <scope>NUCLEOTIDE SEQUENCE</scope>
    <source>
        <strain evidence="5">91603</strain>
    </source>
</reference>
<accession>A0AAD5IMI0</accession>
<dbReference type="Pfam" id="PF01370">
    <property type="entry name" value="Epimerase"/>
    <property type="match status" value="1"/>
</dbReference>
<dbReference type="Gene3D" id="3.40.50.720">
    <property type="entry name" value="NAD(P)-binding Rossmann-like Domain"/>
    <property type="match status" value="1"/>
</dbReference>
<dbReference type="InterPro" id="IPR050425">
    <property type="entry name" value="NAD(P)_dehydrat-like"/>
</dbReference>
<dbReference type="PANTHER" id="PTHR10366:SF852">
    <property type="entry name" value="CINNAMOYL-COA REDUCTASE CAD2"/>
    <property type="match status" value="1"/>
</dbReference>
<evidence type="ECO:0000256" key="1">
    <source>
        <dbReference type="ARBA" id="ARBA00022857"/>
    </source>
</evidence>
<evidence type="ECO:0000313" key="5">
    <source>
        <dbReference type="EMBL" id="KAI9169296.1"/>
    </source>
</evidence>
<name>A0AAD5IMI0_ACENE</name>
<dbReference type="InterPro" id="IPR001509">
    <property type="entry name" value="Epimerase_deHydtase"/>
</dbReference>
<dbReference type="PANTHER" id="PTHR10366">
    <property type="entry name" value="NAD DEPENDENT EPIMERASE/DEHYDRATASE"/>
    <property type="match status" value="1"/>
</dbReference>
<proteinExistence type="inferred from homology"/>
<evidence type="ECO:0000313" key="6">
    <source>
        <dbReference type="Proteomes" id="UP001064489"/>
    </source>
</evidence>
<dbReference type="Proteomes" id="UP001064489">
    <property type="component" value="Chromosome 7"/>
</dbReference>
<sequence length="357" mass="39315">MDLYSALSLHNRSSNLNSSEKFRERKQMSGEGKVVCVTRASGYIASWLIKLLLEHGYTVKATVHDPNDPKKTQHLLALDGAKEILDIFKASFSEEGSFASAIDGCDGVFHTASPVVFSTNVPQVDIGDAAVNGTLNVLKSCAKVASVKRVVFTSSMTAVMHTGKPLTPHTVIDETWFSDPAICDSLKVFEMNWYVLSKILAEDAAWKFAQENGIDLVVINLGLVIGPLLQPTLNLSLEIVLNLIVNGDRTFPCPYRFVDLRDVAYAHIRAFEVPAARGSYCVVGRVTTCAETLNISHERFPTLQLPGKGRFDDGKPYEATYQVSREKAESLGIDFISWEASLEETIESLKEKGFLSF</sequence>
<comment type="caution">
    <text evidence="5">The sequence shown here is derived from an EMBL/GenBank/DDBJ whole genome shotgun (WGS) entry which is preliminary data.</text>
</comment>
<organism evidence="5 6">
    <name type="scientific">Acer negundo</name>
    <name type="common">Box elder</name>
    <dbReference type="NCBI Taxonomy" id="4023"/>
    <lineage>
        <taxon>Eukaryota</taxon>
        <taxon>Viridiplantae</taxon>
        <taxon>Streptophyta</taxon>
        <taxon>Embryophyta</taxon>
        <taxon>Tracheophyta</taxon>
        <taxon>Spermatophyta</taxon>
        <taxon>Magnoliopsida</taxon>
        <taxon>eudicotyledons</taxon>
        <taxon>Gunneridae</taxon>
        <taxon>Pentapetalae</taxon>
        <taxon>rosids</taxon>
        <taxon>malvids</taxon>
        <taxon>Sapindales</taxon>
        <taxon>Sapindaceae</taxon>
        <taxon>Hippocastanoideae</taxon>
        <taxon>Acereae</taxon>
        <taxon>Acer</taxon>
    </lineage>
</organism>
<gene>
    <name evidence="5" type="ORF">LWI28_010342</name>
</gene>
<keyword evidence="1" id="KW-0521">NADP</keyword>
<dbReference type="GO" id="GO:0016616">
    <property type="term" value="F:oxidoreductase activity, acting on the CH-OH group of donors, NAD or NADP as acceptor"/>
    <property type="evidence" value="ECO:0007669"/>
    <property type="project" value="TreeGrafter"/>
</dbReference>
<keyword evidence="6" id="KW-1185">Reference proteome</keyword>